<dbReference type="PRINTS" id="PR00364">
    <property type="entry name" value="DISEASERSIST"/>
</dbReference>
<evidence type="ECO:0000256" key="3">
    <source>
        <dbReference type="ARBA" id="ARBA00023125"/>
    </source>
</evidence>
<dbReference type="GO" id="GO:0003677">
    <property type="term" value="F:DNA binding"/>
    <property type="evidence" value="ECO:0007669"/>
    <property type="project" value="UniProtKB-KW"/>
</dbReference>
<dbReference type="eggNOG" id="COG3903">
    <property type="taxonomic scope" value="Bacteria"/>
</dbReference>
<feature type="compositionally biased region" description="Low complexity" evidence="4">
    <location>
        <begin position="1106"/>
        <end position="1122"/>
    </location>
</feature>
<dbReference type="Proteomes" id="UP000008703">
    <property type="component" value="Chromosome"/>
</dbReference>
<dbReference type="RefSeq" id="WP_014059131.1">
    <property type="nucleotide sequence ID" value="NC_015957.1"/>
</dbReference>
<dbReference type="SUPFAM" id="SSF46894">
    <property type="entry name" value="C-terminal effector domain of the bipartite response regulators"/>
    <property type="match status" value="1"/>
</dbReference>
<dbReference type="GO" id="GO:0000160">
    <property type="term" value="P:phosphorelay signal transduction system"/>
    <property type="evidence" value="ECO:0007669"/>
    <property type="project" value="UniProtKB-KW"/>
</dbReference>
<proteinExistence type="inferred from homology"/>
<dbReference type="InterPro" id="IPR027417">
    <property type="entry name" value="P-loop_NTPase"/>
</dbReference>
<reference evidence="7" key="1">
    <citation type="submission" date="2011-08" db="EMBL/GenBank/DDBJ databases">
        <title>Complete sequence of chromosome of Streptomyces violaceusniger Tu 4113.</title>
        <authorList>
            <consortium name="US DOE Joint Genome Institute"/>
            <person name="Lucas S."/>
            <person name="Han J."/>
            <person name="Lapidus A."/>
            <person name="Cheng J.-F."/>
            <person name="Goodwin L."/>
            <person name="Pitluck S."/>
            <person name="Peters L."/>
            <person name="Ivanova N."/>
            <person name="Daligault H."/>
            <person name="Detter J.C."/>
            <person name="Han C."/>
            <person name="Tapia R."/>
            <person name="Land M."/>
            <person name="Hauser L."/>
            <person name="Kyrpides N."/>
            <person name="Ivanova N."/>
            <person name="Pagani I."/>
            <person name="Hagen A."/>
            <person name="Katz L."/>
            <person name="Fiedler H.-P."/>
            <person name="Keasling J."/>
            <person name="Fortman J."/>
            <person name="Woyke T."/>
        </authorList>
    </citation>
    <scope>NUCLEOTIDE SEQUENCE [LARGE SCALE GENOMIC DNA]</scope>
    <source>
        <strain evidence="7">Tu 4113</strain>
    </source>
</reference>
<dbReference type="Gene3D" id="3.40.50.300">
    <property type="entry name" value="P-loop containing nucleotide triphosphate hydrolases"/>
    <property type="match status" value="1"/>
</dbReference>
<dbReference type="AlphaFoldDB" id="G2P7Y5"/>
<evidence type="ECO:0000313" key="8">
    <source>
        <dbReference type="Proteomes" id="UP000008703"/>
    </source>
</evidence>
<dbReference type="Gene3D" id="1.10.10.10">
    <property type="entry name" value="Winged helix-like DNA-binding domain superfamily/Winged helix DNA-binding domain"/>
    <property type="match status" value="1"/>
</dbReference>
<evidence type="ECO:0000256" key="1">
    <source>
        <dbReference type="ARBA" id="ARBA00005820"/>
    </source>
</evidence>
<dbReference type="InterPro" id="IPR001867">
    <property type="entry name" value="OmpR/PhoB-type_DNA-bd"/>
</dbReference>
<feature type="region of interest" description="Disordered" evidence="4">
    <location>
        <begin position="1090"/>
        <end position="1122"/>
    </location>
</feature>
<keyword evidence="3" id="KW-0238">DNA-binding</keyword>
<dbReference type="InterPro" id="IPR036388">
    <property type="entry name" value="WH-like_DNA-bd_sf"/>
</dbReference>
<evidence type="ECO:0000256" key="4">
    <source>
        <dbReference type="SAM" id="MobiDB-lite"/>
    </source>
</evidence>
<dbReference type="SUPFAM" id="SSF52540">
    <property type="entry name" value="P-loop containing nucleoside triphosphate hydrolases"/>
    <property type="match status" value="1"/>
</dbReference>
<gene>
    <name evidence="7" type="ORF">Strvi_6165</name>
</gene>
<dbReference type="SMART" id="SM00862">
    <property type="entry name" value="Trans_reg_C"/>
    <property type="match status" value="1"/>
</dbReference>
<accession>G2P7Y5</accession>
<keyword evidence="8" id="KW-1185">Reference proteome</keyword>
<dbReference type="EMBL" id="CP002994">
    <property type="protein sequence ID" value="AEM85646.1"/>
    <property type="molecule type" value="Genomic_DNA"/>
</dbReference>
<dbReference type="eggNOG" id="COG3629">
    <property type="taxonomic scope" value="Bacteria"/>
</dbReference>
<dbReference type="SUPFAM" id="SSF48452">
    <property type="entry name" value="TPR-like"/>
    <property type="match status" value="1"/>
</dbReference>
<dbReference type="KEGG" id="svl:Strvi_6165"/>
<dbReference type="GO" id="GO:0006355">
    <property type="term" value="P:regulation of DNA-templated transcription"/>
    <property type="evidence" value="ECO:0007669"/>
    <property type="project" value="InterPro"/>
</dbReference>
<dbReference type="InterPro" id="IPR011990">
    <property type="entry name" value="TPR-like_helical_dom_sf"/>
</dbReference>
<feature type="compositionally biased region" description="Low complexity" evidence="4">
    <location>
        <begin position="251"/>
        <end position="264"/>
    </location>
</feature>
<dbReference type="Pfam" id="PF03704">
    <property type="entry name" value="BTAD"/>
    <property type="match status" value="1"/>
</dbReference>
<evidence type="ECO:0000259" key="5">
    <source>
        <dbReference type="SMART" id="SM00862"/>
    </source>
</evidence>
<evidence type="ECO:0000313" key="7">
    <source>
        <dbReference type="EMBL" id="AEM85646.1"/>
    </source>
</evidence>
<sequence length="1122" mass="117743">MDGSALRVTLLGAFRVSRGGAALPVPGARSRGLVVRLALAGGRAVEQGVLIDAIWAEDLPAGPAHALQTLVSRLRRTLGSADAVAQVAGGYRLDVDAADVDALRFEQLAADGRARLRAGDPNAAAAVLGEAVALWDDHPGAEPTAVAAVAPAAATRLAHASVEAVADLAEAELSLGHADEAAARLTALLAEHPVHERAAALLMDALAAQGRQAEALARYERIRATLADVLGTDPGAALQERHLRLLRAERPAPAADTAPTSPAERTSPAKQTSPANLPAPLTSFIGRDDDLARIDTLLAAGRLVTVLGPGGAGKTRLAIEAARRRRHAYRDGTWLIDLASVTEPAKVGAALLAAIGLRGGAMFEARMRVEGEESDVLVDQLAGRESLLLVDNCEHLIDAVAHLISALLARCAGLRVLATSREPLAIDGEGLVPLGPLTLPEPDADVGQARRTASVRLFTERAAAVRPGFDVDASNLGEVLRIVRGLDGMPLALELAAARLRTLALADLAAGLSNRFRLLTTGNRTAFPRHRTLRAVIAWSWDLLDADARTVAERIAVLPGGVTPASATAVCAGTAVPADEIRELLAGLVDRSLLQLAPDTGRYRMLETIREYGLESLAERGTLTGVRDLAARHFAELVARQDPLLRGPGQLDALHVLRAEYDNVLAALRRLCDRGDSGGADGAIGLAVNLIWYWQMLGRHSDAVYWLGEAVALPAERPSAERDIAEGMLLLHTIAIPGAPALGSIRERREELWALTERLLSRPESPGFGGFGGFGGTGGIGGIGGAVTAAGLASLEEIGASPTIIQRLVDGPDVWLAGLAHMFRAQSAEAEGRLDPVRGDVTAALECFARAGDRWGLARALPLRALLRQYDGDLDGALADLTEAKRLAREFGSLSLSDEIFIDLRWIDLQVRFGETARATEMIAATRERALRSASPEMAILLDAREAGLWVGIGDLDRARELVESAEAELSVRFPFGGGHGQGLVGAVRGALCLELGDGPGAEEALGRAYAAAVDSKDMPVVAMVAVLVAGLAALYGRYLDVAVLLGAAARLRGAHDRTDPQVRTLTSRGRAALGDERFAEAYETGRQLAAPTALTRADPARLRHAAPPAADGAGPSGFHSR</sequence>
<protein>
    <submittedName>
        <fullName evidence="7">Transcriptional regulator, winged helix family</fullName>
    </submittedName>
</protein>
<dbReference type="InterPro" id="IPR016032">
    <property type="entry name" value="Sig_transdc_resp-reg_C-effctor"/>
</dbReference>
<dbReference type="PANTHER" id="PTHR47691">
    <property type="entry name" value="REGULATOR-RELATED"/>
    <property type="match status" value="1"/>
</dbReference>
<feature type="domain" description="OmpR/PhoB-type" evidence="5">
    <location>
        <begin position="20"/>
        <end position="93"/>
    </location>
</feature>
<organism evidence="7 8">
    <name type="scientific">Streptomyces violaceusniger (strain Tu 4113)</name>
    <dbReference type="NCBI Taxonomy" id="653045"/>
    <lineage>
        <taxon>Bacteria</taxon>
        <taxon>Bacillati</taxon>
        <taxon>Actinomycetota</taxon>
        <taxon>Actinomycetes</taxon>
        <taxon>Kitasatosporales</taxon>
        <taxon>Streptomycetaceae</taxon>
        <taxon>Streptomyces</taxon>
        <taxon>Streptomyces violaceusniger group</taxon>
    </lineage>
</organism>
<feature type="domain" description="Bacterial transcriptional activator" evidence="6">
    <location>
        <begin position="100"/>
        <end position="246"/>
    </location>
</feature>
<evidence type="ECO:0000256" key="2">
    <source>
        <dbReference type="ARBA" id="ARBA00023012"/>
    </source>
</evidence>
<feature type="region of interest" description="Disordered" evidence="4">
    <location>
        <begin position="249"/>
        <end position="281"/>
    </location>
</feature>
<dbReference type="InterPro" id="IPR005158">
    <property type="entry name" value="BTAD"/>
</dbReference>
<dbReference type="CDD" id="cd15831">
    <property type="entry name" value="BTAD"/>
    <property type="match status" value="1"/>
</dbReference>
<evidence type="ECO:0000259" key="6">
    <source>
        <dbReference type="SMART" id="SM01043"/>
    </source>
</evidence>
<dbReference type="HOGENOM" id="CLU_004665_1_3_11"/>
<comment type="similarity">
    <text evidence="1">Belongs to the AfsR/DnrI/RedD regulatory family.</text>
</comment>
<name>G2P7Y5_STRV4</name>
<dbReference type="Gene3D" id="1.25.40.10">
    <property type="entry name" value="Tetratricopeptide repeat domain"/>
    <property type="match status" value="1"/>
</dbReference>
<dbReference type="PANTHER" id="PTHR47691:SF3">
    <property type="entry name" value="HTH-TYPE TRANSCRIPTIONAL REGULATOR RV0890C-RELATED"/>
    <property type="match status" value="1"/>
</dbReference>
<dbReference type="SMART" id="SM01043">
    <property type="entry name" value="BTAD"/>
    <property type="match status" value="1"/>
</dbReference>
<keyword evidence="2" id="KW-0902">Two-component regulatory system</keyword>